<dbReference type="InterPro" id="IPR013783">
    <property type="entry name" value="Ig-like_fold"/>
</dbReference>
<organism evidence="9 10">
    <name type="scientific">Verticiella sediminum</name>
    <dbReference type="NCBI Taxonomy" id="1247510"/>
    <lineage>
        <taxon>Bacteria</taxon>
        <taxon>Pseudomonadati</taxon>
        <taxon>Pseudomonadota</taxon>
        <taxon>Betaproteobacteria</taxon>
        <taxon>Burkholderiales</taxon>
        <taxon>Alcaligenaceae</taxon>
        <taxon>Verticiella</taxon>
    </lineage>
</organism>
<keyword evidence="5 7" id="KW-0732">Signal</keyword>
<evidence type="ECO:0000256" key="4">
    <source>
        <dbReference type="ARBA" id="ARBA00015376"/>
    </source>
</evidence>
<feature type="domain" description="Glucan biosynthesis periplasmic MdoG C-terminal" evidence="8">
    <location>
        <begin position="25"/>
        <end position="510"/>
    </location>
</feature>
<dbReference type="HAMAP" id="MF_01069">
    <property type="entry name" value="MdoG_OpgG"/>
    <property type="match status" value="1"/>
</dbReference>
<sequence length="520" mass="57896" precursor="true">MPLRALALVFATFVASAACQAAEAFTYDDVVKRARELVDERYAAPPANPIPDILRNLKFGGYQEIQQKREFYLWNDSANAFQVKLNHPGMQFGTPVNVNIVDEQGVHEVKYDPTQFEFGKLEVDPANLQGLGVAGFRVLNAINSPDKPDDEIASFLGATYFRMIGRGQWYGASARGLAIDTALPSGEQFPRFTDFWILRPGVHDDAVTVYALLDAPAATGAFEFVIRPGEDTVADVQAQLFFRNQVGKLGIAPLTSMFLFGSNQPSPTPNFRPELHDSDGLAIRAGNGELIWRPLNNPRRLSVSSFAIEQPRGFGLMQRGRGFSRYEDIEDRYELRPSVWVEPVGDWGRGAVELVEIPTGDETNDNIVAFWVPEQQPEVGTPFKLQYRLYWTRNDIAFHDPNLGWVSQTRRSPGEVRGDDLVRRPDGTIAYRVDFRGTVLEDLDPATAVTAEVSSNGNAEIVENRVVRNPATRGYRLLLKIKPGDPAKPVELRAALKTGERTLSEVWSYQVPAQEAAANR</sequence>
<feature type="signal peptide" evidence="7">
    <location>
        <begin position="1"/>
        <end position="21"/>
    </location>
</feature>
<dbReference type="InterPro" id="IPR014756">
    <property type="entry name" value="Ig_E-set"/>
</dbReference>
<evidence type="ECO:0000313" key="10">
    <source>
        <dbReference type="Proteomes" id="UP000318405"/>
    </source>
</evidence>
<dbReference type="EMBL" id="VLTJ01000007">
    <property type="protein sequence ID" value="TSH98191.1"/>
    <property type="molecule type" value="Genomic_DNA"/>
</dbReference>
<dbReference type="Pfam" id="PF04349">
    <property type="entry name" value="MdoG"/>
    <property type="match status" value="1"/>
</dbReference>
<comment type="function">
    <text evidence="7">Involved in the biosynthesis of osmoregulated periplasmic glucans (OPGs).</text>
</comment>
<dbReference type="InterPro" id="IPR011013">
    <property type="entry name" value="Gal_mutarotase_sf_dom"/>
</dbReference>
<name>A0A556AZ28_9BURK</name>
<dbReference type="OrthoDB" id="335750at2"/>
<comment type="subcellular location">
    <subcellularLocation>
        <location evidence="1 7">Periplasm</location>
    </subcellularLocation>
</comment>
<gene>
    <name evidence="7" type="primary">opgG</name>
    <name evidence="9" type="ORF">FOZ76_05100</name>
</gene>
<proteinExistence type="inferred from homology"/>
<feature type="chain" id="PRO_5022273196" description="Glucans biosynthesis protein G" evidence="7">
    <location>
        <begin position="22"/>
        <end position="520"/>
    </location>
</feature>
<evidence type="ECO:0000256" key="6">
    <source>
        <dbReference type="ARBA" id="ARBA00022764"/>
    </source>
</evidence>
<dbReference type="InterPro" id="IPR007444">
    <property type="entry name" value="Glucan_biosyn_MdoG_C"/>
</dbReference>
<dbReference type="SUPFAM" id="SSF81296">
    <property type="entry name" value="E set domains"/>
    <property type="match status" value="1"/>
</dbReference>
<comment type="caution">
    <text evidence="9">The sequence shown here is derived from an EMBL/GenBank/DDBJ whole genome shotgun (WGS) entry which is preliminary data.</text>
</comment>
<keyword evidence="6 7" id="KW-0574">Periplasm</keyword>
<dbReference type="PROSITE" id="PS51257">
    <property type="entry name" value="PROKAR_LIPOPROTEIN"/>
    <property type="match status" value="1"/>
</dbReference>
<dbReference type="GO" id="GO:0030288">
    <property type="term" value="C:outer membrane-bounded periplasmic space"/>
    <property type="evidence" value="ECO:0007669"/>
    <property type="project" value="TreeGrafter"/>
</dbReference>
<dbReference type="UniPathway" id="UPA00637"/>
<dbReference type="InterPro" id="IPR014438">
    <property type="entry name" value="Glucan_biosyn_MdoG/MdoD"/>
</dbReference>
<evidence type="ECO:0000256" key="2">
    <source>
        <dbReference type="ARBA" id="ARBA00005001"/>
    </source>
</evidence>
<dbReference type="Gene3D" id="2.70.98.10">
    <property type="match status" value="1"/>
</dbReference>
<evidence type="ECO:0000256" key="3">
    <source>
        <dbReference type="ARBA" id="ARBA00009284"/>
    </source>
</evidence>
<keyword evidence="10" id="KW-1185">Reference proteome</keyword>
<dbReference type="GO" id="GO:0051274">
    <property type="term" value="P:beta-glucan biosynthetic process"/>
    <property type="evidence" value="ECO:0007669"/>
    <property type="project" value="TreeGrafter"/>
</dbReference>
<accession>A0A556AZ28</accession>
<comment type="pathway">
    <text evidence="2 7">Glycan metabolism; osmoregulated periplasmic glucan (OPG) biosynthesis.</text>
</comment>
<dbReference type="GO" id="GO:0030246">
    <property type="term" value="F:carbohydrate binding"/>
    <property type="evidence" value="ECO:0007669"/>
    <property type="project" value="InterPro"/>
</dbReference>
<dbReference type="AlphaFoldDB" id="A0A556AZ28"/>
<evidence type="ECO:0000256" key="1">
    <source>
        <dbReference type="ARBA" id="ARBA00004418"/>
    </source>
</evidence>
<dbReference type="Gene3D" id="2.60.40.10">
    <property type="entry name" value="Immunoglobulins"/>
    <property type="match status" value="1"/>
</dbReference>
<dbReference type="Proteomes" id="UP000318405">
    <property type="component" value="Unassembled WGS sequence"/>
</dbReference>
<evidence type="ECO:0000256" key="7">
    <source>
        <dbReference type="HAMAP-Rule" id="MF_01069"/>
    </source>
</evidence>
<dbReference type="FunFam" id="2.70.98.10:FF:000001">
    <property type="entry name" value="Glucans biosynthesis protein G"/>
    <property type="match status" value="1"/>
</dbReference>
<comment type="similarity">
    <text evidence="3 7">Belongs to the OpgD/OpgG family.</text>
</comment>
<evidence type="ECO:0000259" key="8">
    <source>
        <dbReference type="Pfam" id="PF04349"/>
    </source>
</evidence>
<evidence type="ECO:0000256" key="5">
    <source>
        <dbReference type="ARBA" id="ARBA00022729"/>
    </source>
</evidence>
<dbReference type="InterPro" id="IPR014718">
    <property type="entry name" value="GH-type_carb-bd"/>
</dbReference>
<reference evidence="9 10" key="1">
    <citation type="submission" date="2019-07" db="EMBL/GenBank/DDBJ databases">
        <title>Qingshengfaniella alkalisoli gen. nov., sp. nov., isolated from saline soil.</title>
        <authorList>
            <person name="Xu L."/>
            <person name="Huang X.-X."/>
            <person name="Sun J.-Q."/>
        </authorList>
    </citation>
    <scope>NUCLEOTIDE SEQUENCE [LARGE SCALE GENOMIC DNA]</scope>
    <source>
        <strain evidence="9 10">DSM 27279</strain>
    </source>
</reference>
<dbReference type="GO" id="GO:0003824">
    <property type="term" value="F:catalytic activity"/>
    <property type="evidence" value="ECO:0007669"/>
    <property type="project" value="InterPro"/>
</dbReference>
<dbReference type="PANTHER" id="PTHR30504:SF4">
    <property type="entry name" value="GLUCANS BIOSYNTHESIS PROTEIN G"/>
    <property type="match status" value="1"/>
</dbReference>
<dbReference type="SUPFAM" id="SSF74650">
    <property type="entry name" value="Galactose mutarotase-like"/>
    <property type="match status" value="1"/>
</dbReference>
<dbReference type="InterPro" id="IPR023704">
    <property type="entry name" value="MdoG_OpgG"/>
</dbReference>
<protein>
    <recommendedName>
        <fullName evidence="4 7">Glucans biosynthesis protein G</fullName>
    </recommendedName>
</protein>
<dbReference type="PANTHER" id="PTHR30504">
    <property type="entry name" value="GLUCANS BIOSYNTHESIS PROTEIN"/>
    <property type="match status" value="1"/>
</dbReference>
<dbReference type="PIRSF" id="PIRSF006281">
    <property type="entry name" value="MdoG"/>
    <property type="match status" value="1"/>
</dbReference>
<evidence type="ECO:0000313" key="9">
    <source>
        <dbReference type="EMBL" id="TSH98191.1"/>
    </source>
</evidence>